<sequence>MSTEPVRIALLARPGAAHDRLRGVIGEAGGDCVFDGDPTEVAPDALAATRPQLVLVALDPQVEEVLERFDDLLFDPSVDVVYEEAELAASREGWEVARWQRHLVAKLQRHGDVLPPGREPEDDAEEAPPPAEVESAPNPFDPVLAEGDGLEQDGPVGAPAEPLDAEELPSFEWSLSPGPEDAGSREDEPVAGEAPAGDGIRLGDPGFTHTDPEPADDAASKGRFELDLELLESRISGLELVHDAPPGPGPVGGVLVLAGIGGPDAVRQLLGALPAGLPRPVLVHQQLDGARYDKLVAQMRRVSTLPVELGEHGHALAPGVVHVVPPDLGLEPGPDGYRFKEGAELIGVLPAADSAVVLLSGSDPGLVDGLMKQRLAGALVLGQVAEGCYDPAASQALGSRGGETDTPVNLAARIAARWPAEGDRA</sequence>
<feature type="region of interest" description="Disordered" evidence="2">
    <location>
        <begin position="110"/>
        <end position="219"/>
    </location>
</feature>
<dbReference type="AlphaFoldDB" id="A0A0A0MB24"/>
<dbReference type="STRING" id="1385515.GCA_000423325_01889"/>
<dbReference type="GO" id="GO:0005737">
    <property type="term" value="C:cytoplasm"/>
    <property type="evidence" value="ECO:0007669"/>
    <property type="project" value="InterPro"/>
</dbReference>
<dbReference type="GO" id="GO:0000156">
    <property type="term" value="F:phosphorelay response regulator activity"/>
    <property type="evidence" value="ECO:0007669"/>
    <property type="project" value="InterPro"/>
</dbReference>
<dbReference type="InterPro" id="IPR035909">
    <property type="entry name" value="CheB_C"/>
</dbReference>
<evidence type="ECO:0000313" key="5">
    <source>
        <dbReference type="Proteomes" id="UP000030003"/>
    </source>
</evidence>
<keyword evidence="5" id="KW-1185">Reference proteome</keyword>
<organism evidence="4 5">
    <name type="scientific">Lysobacter defluvii IMMIB APB-9 = DSM 18482</name>
    <dbReference type="NCBI Taxonomy" id="1385515"/>
    <lineage>
        <taxon>Bacteria</taxon>
        <taxon>Pseudomonadati</taxon>
        <taxon>Pseudomonadota</taxon>
        <taxon>Gammaproteobacteria</taxon>
        <taxon>Lysobacterales</taxon>
        <taxon>Lysobacteraceae</taxon>
        <taxon>Novilysobacter</taxon>
    </lineage>
</organism>
<dbReference type="Proteomes" id="UP000030003">
    <property type="component" value="Unassembled WGS sequence"/>
</dbReference>
<proteinExistence type="predicted"/>
<dbReference type="RefSeq" id="WP_027070587.1">
    <property type="nucleotide sequence ID" value="NZ_AVBH01000073.1"/>
</dbReference>
<dbReference type="eggNOG" id="COG2201">
    <property type="taxonomic scope" value="Bacteria"/>
</dbReference>
<dbReference type="SUPFAM" id="SSF52738">
    <property type="entry name" value="Methylesterase CheB, C-terminal domain"/>
    <property type="match status" value="1"/>
</dbReference>
<dbReference type="Gene3D" id="3.40.50.180">
    <property type="entry name" value="Methylesterase CheB, C-terminal domain"/>
    <property type="match status" value="1"/>
</dbReference>
<dbReference type="EMBL" id="AVBH01000073">
    <property type="protein sequence ID" value="KGO98511.1"/>
    <property type="molecule type" value="Genomic_DNA"/>
</dbReference>
<accession>A0A0A0MB24</accession>
<evidence type="ECO:0000313" key="4">
    <source>
        <dbReference type="EMBL" id="KGO98511.1"/>
    </source>
</evidence>
<comment type="caution">
    <text evidence="4">The sequence shown here is derived from an EMBL/GenBank/DDBJ whole genome shotgun (WGS) entry which is preliminary data.</text>
</comment>
<dbReference type="InterPro" id="IPR000673">
    <property type="entry name" value="Sig_transdc_resp-reg_Me-estase"/>
</dbReference>
<reference evidence="4 5" key="1">
    <citation type="submission" date="2013-08" db="EMBL/GenBank/DDBJ databases">
        <title>Genomic analysis of Lysobacter defluvii.</title>
        <authorList>
            <person name="Wang Q."/>
            <person name="Wang G."/>
        </authorList>
    </citation>
    <scope>NUCLEOTIDE SEQUENCE [LARGE SCALE GENOMIC DNA]</scope>
    <source>
        <strain evidence="4 5">IMMIB APB-9</strain>
    </source>
</reference>
<dbReference type="OrthoDB" id="9793421at2"/>
<dbReference type="GO" id="GO:0006935">
    <property type="term" value="P:chemotaxis"/>
    <property type="evidence" value="ECO:0007669"/>
    <property type="project" value="InterPro"/>
</dbReference>
<protein>
    <submittedName>
        <fullName evidence="4">Chemotaxis protein</fullName>
    </submittedName>
</protein>
<evidence type="ECO:0000256" key="2">
    <source>
        <dbReference type="SAM" id="MobiDB-lite"/>
    </source>
</evidence>
<comment type="caution">
    <text evidence="1">Lacks conserved residue(s) required for the propagation of feature annotation.</text>
</comment>
<evidence type="ECO:0000256" key="1">
    <source>
        <dbReference type="PROSITE-ProRule" id="PRU00050"/>
    </source>
</evidence>
<dbReference type="PROSITE" id="PS50122">
    <property type="entry name" value="CHEB"/>
    <property type="match status" value="1"/>
</dbReference>
<gene>
    <name evidence="4" type="ORF">N791_14840</name>
</gene>
<feature type="domain" description="CheB-type methylesterase" evidence="3">
    <location>
        <begin position="246"/>
        <end position="340"/>
    </location>
</feature>
<name>A0A0A0MB24_9GAMM</name>
<dbReference type="GO" id="GO:0008984">
    <property type="term" value="F:protein-glutamate methylesterase activity"/>
    <property type="evidence" value="ECO:0007669"/>
    <property type="project" value="InterPro"/>
</dbReference>
<evidence type="ECO:0000259" key="3">
    <source>
        <dbReference type="PROSITE" id="PS50122"/>
    </source>
</evidence>
<dbReference type="Pfam" id="PF01339">
    <property type="entry name" value="CheB_methylest"/>
    <property type="match status" value="1"/>
</dbReference>